<dbReference type="HAMAP" id="MF_01241">
    <property type="entry name" value="GlcN6P_deamin"/>
    <property type="match status" value="1"/>
</dbReference>
<dbReference type="PANTHER" id="PTHR11280">
    <property type="entry name" value="GLUCOSAMINE-6-PHOSPHATE ISOMERASE"/>
    <property type="match status" value="1"/>
</dbReference>
<dbReference type="Pfam" id="PF01182">
    <property type="entry name" value="Glucosamine_iso"/>
    <property type="match status" value="1"/>
</dbReference>
<dbReference type="CDD" id="cd01399">
    <property type="entry name" value="GlcN6P_deaminase"/>
    <property type="match status" value="1"/>
</dbReference>
<comment type="caution">
    <text evidence="5">The sequence shown here is derived from an EMBL/GenBank/DDBJ whole genome shotgun (WGS) entry which is preliminary data.</text>
</comment>
<proteinExistence type="inferred from homology"/>
<gene>
    <name evidence="3 5" type="primary">nagB</name>
    <name evidence="5" type="ORF">ACFFHF_10975</name>
</gene>
<evidence type="ECO:0000256" key="1">
    <source>
        <dbReference type="ARBA" id="ARBA00022801"/>
    </source>
</evidence>
<comment type="catalytic activity">
    <reaction evidence="3">
        <text>alpha-D-glucosamine 6-phosphate + H2O = beta-D-fructose 6-phosphate + NH4(+)</text>
        <dbReference type="Rhea" id="RHEA:12172"/>
        <dbReference type="ChEBI" id="CHEBI:15377"/>
        <dbReference type="ChEBI" id="CHEBI:28938"/>
        <dbReference type="ChEBI" id="CHEBI:57634"/>
        <dbReference type="ChEBI" id="CHEBI:75989"/>
        <dbReference type="EC" id="3.5.99.6"/>
    </reaction>
</comment>
<keyword evidence="2 3" id="KW-0119">Carbohydrate metabolism</keyword>
<dbReference type="Proteomes" id="UP001589738">
    <property type="component" value="Unassembled WGS sequence"/>
</dbReference>
<dbReference type="InterPro" id="IPR004547">
    <property type="entry name" value="Glucosamine6P_isomerase"/>
</dbReference>
<evidence type="ECO:0000259" key="4">
    <source>
        <dbReference type="Pfam" id="PF01182"/>
    </source>
</evidence>
<evidence type="ECO:0000313" key="6">
    <source>
        <dbReference type="Proteomes" id="UP001589738"/>
    </source>
</evidence>
<comment type="similarity">
    <text evidence="3">Belongs to the glucosamine/galactosamine-6-phosphate isomerase family. NagB subfamily.</text>
</comment>
<sequence length="245" mass="27506">MKLIEVKDNEEMSVEVCKLVKMKINTLATPVLGLATGSTPERLYELLVDEVQKESLSFKNVTTFNLDEYVGISGNDRNSYRYYMNSKFFDHIDIQIENTHVPNGLAKNISKECENYESRIEELKGIDLQILGIGRNGHIGFNEPGTPFSTQTHVVELEESTRKANSRFFQSLEEVPTRAITMGIDTIMKSKEIVLLVSGEKKAEALNALINGEVSEKFPASILQKHPHVTIFADEAVLKSPVMNL</sequence>
<feature type="active site" description="Proton acceptor; for enolization step" evidence="3">
    <location>
        <position position="67"/>
    </location>
</feature>
<keyword evidence="1 3" id="KW-0378">Hydrolase</keyword>
<organism evidence="5 6">
    <name type="scientific">Robertmurraya beringensis</name>
    <dbReference type="NCBI Taxonomy" id="641660"/>
    <lineage>
        <taxon>Bacteria</taxon>
        <taxon>Bacillati</taxon>
        <taxon>Bacillota</taxon>
        <taxon>Bacilli</taxon>
        <taxon>Bacillales</taxon>
        <taxon>Bacillaceae</taxon>
        <taxon>Robertmurraya</taxon>
    </lineage>
</organism>
<dbReference type="RefSeq" id="WP_377058134.1">
    <property type="nucleotide sequence ID" value="NZ_JBHLUU010000032.1"/>
</dbReference>
<feature type="domain" description="Glucosamine/galactosamine-6-phosphate isomerase" evidence="4">
    <location>
        <begin position="11"/>
        <end position="226"/>
    </location>
</feature>
<feature type="active site" description="For ring-opening step" evidence="3">
    <location>
        <position position="143"/>
    </location>
</feature>
<evidence type="ECO:0000256" key="3">
    <source>
        <dbReference type="HAMAP-Rule" id="MF_01241"/>
    </source>
</evidence>
<keyword evidence="6" id="KW-1185">Reference proteome</keyword>
<dbReference type="Gene3D" id="3.40.50.1360">
    <property type="match status" value="1"/>
</dbReference>
<evidence type="ECO:0000256" key="2">
    <source>
        <dbReference type="ARBA" id="ARBA00023277"/>
    </source>
</evidence>
<protein>
    <recommendedName>
        <fullName evidence="3">Glucosamine-6-phosphate deaminase</fullName>
        <ecNumber evidence="3">3.5.99.6</ecNumber>
    </recommendedName>
    <alternativeName>
        <fullName evidence="3">GlcN6P deaminase</fullName>
        <shortName evidence="3">GNPDA</shortName>
    </alternativeName>
    <alternativeName>
        <fullName evidence="3">Glucosamine-6-phosphate isomerase</fullName>
    </alternativeName>
</protein>
<dbReference type="GO" id="GO:0004342">
    <property type="term" value="F:glucosamine-6-phosphate deaminase activity"/>
    <property type="evidence" value="ECO:0007669"/>
    <property type="project" value="UniProtKB-EC"/>
</dbReference>
<dbReference type="EMBL" id="JBHLUU010000032">
    <property type="protein sequence ID" value="MFC0475765.1"/>
    <property type="molecule type" value="Genomic_DNA"/>
</dbReference>
<feature type="active site" description="For ring-opening step" evidence="3">
    <location>
        <position position="136"/>
    </location>
</feature>
<accession>A0ABV6KS82</accession>
<dbReference type="InterPro" id="IPR006148">
    <property type="entry name" value="Glc/Gal-6P_isomerase"/>
</dbReference>
<dbReference type="EC" id="3.5.99.6" evidence="3"/>
<evidence type="ECO:0000313" key="5">
    <source>
        <dbReference type="EMBL" id="MFC0475765.1"/>
    </source>
</evidence>
<dbReference type="InterPro" id="IPR037171">
    <property type="entry name" value="NagB/RpiA_transferase-like"/>
</dbReference>
<dbReference type="PANTHER" id="PTHR11280:SF5">
    <property type="entry name" value="GLUCOSAMINE-6-PHOSPHATE ISOMERASE"/>
    <property type="match status" value="1"/>
</dbReference>
<name>A0ABV6KS82_9BACI</name>
<reference evidence="5 6" key="1">
    <citation type="submission" date="2024-09" db="EMBL/GenBank/DDBJ databases">
        <authorList>
            <person name="Sun Q."/>
            <person name="Mori K."/>
        </authorList>
    </citation>
    <scope>NUCLEOTIDE SEQUENCE [LARGE SCALE GENOMIC DNA]</scope>
    <source>
        <strain evidence="5 6">CGMCC 1.9126</strain>
    </source>
</reference>
<comment type="function">
    <text evidence="3">Catalyzes the reversible isomerization-deamination of glucosamine 6-phosphate (GlcN6P) to form fructose 6-phosphate (Fru6P) and ammonium ion.</text>
</comment>
<feature type="active site" description="Proton acceptor; for ring-opening step" evidence="3">
    <location>
        <position position="138"/>
    </location>
</feature>
<dbReference type="NCBIfam" id="TIGR00502">
    <property type="entry name" value="nagB"/>
    <property type="match status" value="1"/>
</dbReference>
<comment type="caution">
    <text evidence="3">Lacks conserved residue(s) required for the propagation of feature annotation.</text>
</comment>
<comment type="pathway">
    <text evidence="3">Amino-sugar metabolism; N-acetylneuraminate degradation; D-fructose 6-phosphate from N-acetylneuraminate: step 5/5.</text>
</comment>
<dbReference type="SUPFAM" id="SSF100950">
    <property type="entry name" value="NagB/RpiA/CoA transferase-like"/>
    <property type="match status" value="1"/>
</dbReference>